<reference evidence="1 2" key="1">
    <citation type="submission" date="2020-04" db="EMBL/GenBank/DDBJ databases">
        <authorList>
            <person name="Basu S."/>
            <person name="Maruthanayagam V."/>
            <person name="Chakraborty S."/>
            <person name="Pramanik A."/>
            <person name="Mukherjee J."/>
            <person name="Brink B."/>
        </authorList>
    </citation>
    <scope>NUCLEOTIDE SEQUENCE [LARGE SCALE GENOMIC DNA]</scope>
    <source>
        <strain evidence="1 2">AP17</strain>
    </source>
</reference>
<evidence type="ECO:0000313" key="1">
    <source>
        <dbReference type="EMBL" id="QIZ70071.1"/>
    </source>
</evidence>
<name>A0A6H1TU45_9CYAN</name>
<proteinExistence type="predicted"/>
<keyword evidence="2" id="KW-1185">Reference proteome</keyword>
<gene>
    <name evidence="1" type="ORF">HCG48_05395</name>
</gene>
<organism evidence="1 2">
    <name type="scientific">Oxynema aestuarii AP17</name>
    <dbReference type="NCBI Taxonomy" id="2064643"/>
    <lineage>
        <taxon>Bacteria</taxon>
        <taxon>Bacillati</taxon>
        <taxon>Cyanobacteriota</taxon>
        <taxon>Cyanophyceae</taxon>
        <taxon>Oscillatoriophycideae</taxon>
        <taxon>Oscillatoriales</taxon>
        <taxon>Oscillatoriaceae</taxon>
        <taxon>Oxynema</taxon>
        <taxon>Oxynema aestuarii</taxon>
    </lineage>
</organism>
<dbReference type="KEGG" id="oxy:HCG48_05395"/>
<dbReference type="AlphaFoldDB" id="A0A6H1TU45"/>
<sequence>MRFASDLLEPTGRRNFENHASASLLPTRRDRPPYSRHLLEEKINLSILATFFLTPLRAIYPQNLPRLLADILQTDDLDLEARERTDPDLLTAVERTLIPKRYVPSGVKGTGF</sequence>
<dbReference type="RefSeq" id="WP_168568228.1">
    <property type="nucleotide sequence ID" value="NZ_CP051167.1"/>
</dbReference>
<dbReference type="EMBL" id="CP051167">
    <property type="protein sequence ID" value="QIZ70071.1"/>
    <property type="molecule type" value="Genomic_DNA"/>
</dbReference>
<evidence type="ECO:0000313" key="2">
    <source>
        <dbReference type="Proteomes" id="UP000500857"/>
    </source>
</evidence>
<protein>
    <submittedName>
        <fullName evidence="1">Uncharacterized protein</fullName>
    </submittedName>
</protein>
<accession>A0A6H1TU45</accession>
<dbReference type="Proteomes" id="UP000500857">
    <property type="component" value="Chromosome"/>
</dbReference>